<evidence type="ECO:0000313" key="2">
    <source>
        <dbReference type="Proteomes" id="UP000280501"/>
    </source>
</evidence>
<dbReference type="OrthoDB" id="5150261at2"/>
<protein>
    <submittedName>
        <fullName evidence="1">Uncharacterized protein</fullName>
    </submittedName>
</protein>
<comment type="caution">
    <text evidence="1">The sequence shown here is derived from an EMBL/GenBank/DDBJ whole genome shotgun (WGS) entry which is preliminary data.</text>
</comment>
<dbReference type="Proteomes" id="UP000280501">
    <property type="component" value="Unassembled WGS sequence"/>
</dbReference>
<accession>A0A3N4YNU5</accession>
<evidence type="ECO:0000313" key="1">
    <source>
        <dbReference type="EMBL" id="RPF21126.1"/>
    </source>
</evidence>
<reference evidence="1 2" key="1">
    <citation type="submission" date="2018-11" db="EMBL/GenBank/DDBJ databases">
        <title>Sequencing the genomes of 1000 actinobacteria strains.</title>
        <authorList>
            <person name="Klenk H.-P."/>
        </authorList>
    </citation>
    <scope>NUCLEOTIDE SEQUENCE [LARGE SCALE GENOMIC DNA]</scope>
    <source>
        <strain evidence="1 2">DSM 15700</strain>
    </source>
</reference>
<name>A0A3N4YNU5_9MICO</name>
<keyword evidence="2" id="KW-1185">Reference proteome</keyword>
<organism evidence="1 2">
    <name type="scientific">Myceligenerans xiligouense</name>
    <dbReference type="NCBI Taxonomy" id="253184"/>
    <lineage>
        <taxon>Bacteria</taxon>
        <taxon>Bacillati</taxon>
        <taxon>Actinomycetota</taxon>
        <taxon>Actinomycetes</taxon>
        <taxon>Micrococcales</taxon>
        <taxon>Promicromonosporaceae</taxon>
        <taxon>Myceligenerans</taxon>
    </lineage>
</organism>
<dbReference type="AlphaFoldDB" id="A0A3N4YNU5"/>
<proteinExistence type="predicted"/>
<sequence>MSTIQRRRIHLTETPRLAEIIERNSIPGEPRAATVARLVERADAILGQDADFVVFPGRPLTDEQVQDLLEEEDNDRIAEAFRD</sequence>
<gene>
    <name evidence="1" type="ORF">EDD34_1745</name>
</gene>
<dbReference type="RefSeq" id="WP_123814201.1">
    <property type="nucleotide sequence ID" value="NZ_RKQZ01000001.1"/>
</dbReference>
<dbReference type="EMBL" id="RKQZ01000001">
    <property type="protein sequence ID" value="RPF21126.1"/>
    <property type="molecule type" value="Genomic_DNA"/>
</dbReference>